<proteinExistence type="predicted"/>
<dbReference type="EMBL" id="OV725080">
    <property type="protein sequence ID" value="CAH1398535.1"/>
    <property type="molecule type" value="Genomic_DNA"/>
</dbReference>
<sequence>MRIAGGGGQEISNFLRCDGLSIGQAGSRCSLRFAISEGSRMCRVRIIVEMTTVGRNRKKKYPVRPFRSCSSTAAVGHGITRLPEERIARRTALKIFSGCCRRKCELAGQQDGADGKHGIYLEKKVVLGTGL</sequence>
<evidence type="ECO:0000313" key="1">
    <source>
        <dbReference type="EMBL" id="CAH1398535.1"/>
    </source>
</evidence>
<dbReference type="AlphaFoldDB" id="A0A9P0HAD6"/>
<keyword evidence="2" id="KW-1185">Reference proteome</keyword>
<reference evidence="1" key="1">
    <citation type="submission" date="2022-01" db="EMBL/GenBank/DDBJ databases">
        <authorList>
            <person name="King R."/>
        </authorList>
    </citation>
    <scope>NUCLEOTIDE SEQUENCE</scope>
</reference>
<organism evidence="1 2">
    <name type="scientific">Nezara viridula</name>
    <name type="common">Southern green stink bug</name>
    <name type="synonym">Cimex viridulus</name>
    <dbReference type="NCBI Taxonomy" id="85310"/>
    <lineage>
        <taxon>Eukaryota</taxon>
        <taxon>Metazoa</taxon>
        <taxon>Ecdysozoa</taxon>
        <taxon>Arthropoda</taxon>
        <taxon>Hexapoda</taxon>
        <taxon>Insecta</taxon>
        <taxon>Pterygota</taxon>
        <taxon>Neoptera</taxon>
        <taxon>Paraneoptera</taxon>
        <taxon>Hemiptera</taxon>
        <taxon>Heteroptera</taxon>
        <taxon>Panheteroptera</taxon>
        <taxon>Pentatomomorpha</taxon>
        <taxon>Pentatomoidea</taxon>
        <taxon>Pentatomidae</taxon>
        <taxon>Pentatominae</taxon>
        <taxon>Nezara</taxon>
    </lineage>
</organism>
<evidence type="ECO:0000313" key="2">
    <source>
        <dbReference type="Proteomes" id="UP001152798"/>
    </source>
</evidence>
<accession>A0A9P0HAD6</accession>
<name>A0A9P0HAD6_NEZVI</name>
<gene>
    <name evidence="1" type="ORF">NEZAVI_LOCUS8161</name>
</gene>
<protein>
    <submittedName>
        <fullName evidence="1">Uncharacterized protein</fullName>
    </submittedName>
</protein>
<dbReference type="Proteomes" id="UP001152798">
    <property type="component" value="Chromosome 4"/>
</dbReference>